<dbReference type="EMBL" id="FUEG01000014">
    <property type="protein sequence ID" value="SJL11432.1"/>
    <property type="molecule type" value="Genomic_DNA"/>
</dbReference>
<evidence type="ECO:0000313" key="3">
    <source>
        <dbReference type="EMBL" id="SJL11432.1"/>
    </source>
</evidence>
<dbReference type="Pfam" id="PF20415">
    <property type="entry name" value="DUF6699"/>
    <property type="match status" value="1"/>
</dbReference>
<dbReference type="OMA" id="DHRARIN"/>
<evidence type="ECO:0000256" key="1">
    <source>
        <dbReference type="SAM" id="MobiDB-lite"/>
    </source>
</evidence>
<feature type="domain" description="DUF6699" evidence="2">
    <location>
        <begin position="149"/>
        <end position="248"/>
    </location>
</feature>
<reference evidence="4" key="1">
    <citation type="journal article" date="2017" name="Nat. Ecol. Evol.">
        <title>Genome expansion and lineage-specific genetic innovations in the forest pathogenic fungi Armillaria.</title>
        <authorList>
            <person name="Sipos G."/>
            <person name="Prasanna A.N."/>
            <person name="Walter M.C."/>
            <person name="O'Connor E."/>
            <person name="Balint B."/>
            <person name="Krizsan K."/>
            <person name="Kiss B."/>
            <person name="Hess J."/>
            <person name="Varga T."/>
            <person name="Slot J."/>
            <person name="Riley R."/>
            <person name="Boka B."/>
            <person name="Rigling D."/>
            <person name="Barry K."/>
            <person name="Lee J."/>
            <person name="Mihaltcheva S."/>
            <person name="LaButti K."/>
            <person name="Lipzen A."/>
            <person name="Waldron R."/>
            <person name="Moloney N.M."/>
            <person name="Sperisen C."/>
            <person name="Kredics L."/>
            <person name="Vagvoelgyi C."/>
            <person name="Patrignani A."/>
            <person name="Fitzpatrick D."/>
            <person name="Nagy I."/>
            <person name="Doyle S."/>
            <person name="Anderson J.B."/>
            <person name="Grigoriev I.V."/>
            <person name="Gueldener U."/>
            <person name="Muensterkoetter M."/>
            <person name="Nagy L.G."/>
        </authorList>
    </citation>
    <scope>NUCLEOTIDE SEQUENCE [LARGE SCALE GENOMIC DNA]</scope>
    <source>
        <strain evidence="4">C18/9</strain>
    </source>
</reference>
<evidence type="ECO:0000313" key="4">
    <source>
        <dbReference type="Proteomes" id="UP000219338"/>
    </source>
</evidence>
<dbReference type="OrthoDB" id="3265169at2759"/>
<evidence type="ECO:0000259" key="2">
    <source>
        <dbReference type="Pfam" id="PF20415"/>
    </source>
</evidence>
<name>A0A284RRN4_ARMOS</name>
<feature type="region of interest" description="Disordered" evidence="1">
    <location>
        <begin position="40"/>
        <end position="87"/>
    </location>
</feature>
<gene>
    <name evidence="3" type="ORF">ARMOST_14835</name>
</gene>
<sequence length="260" mass="29915">MASYPLYRPHNDDQSYLSHVPGRRWNQDYRYVRFSVPPDMQNVDELNQPPPYSAKPMEQAFPRDQRPQHTRSKHSPVHQRQRSRATGMFSKRPATVTPLCHCRAHVPDSPVPGTGEQTIDLVEPAAGRAVVSYHSIVLSGNHILDIDISHQLAVDPSVSKMRIFHPLLPWEITVRGVHGHAIRIVDVLRQIERSLHTNVRRRDIDNVEITSDHRARINLTFGRRVNAQAIQRVDFLEHEYIFAGLEKVAGGSWRMKTLRF</sequence>
<dbReference type="Proteomes" id="UP000219338">
    <property type="component" value="Unassembled WGS sequence"/>
</dbReference>
<keyword evidence="4" id="KW-1185">Reference proteome</keyword>
<dbReference type="InterPro" id="IPR046522">
    <property type="entry name" value="DUF6699"/>
</dbReference>
<feature type="compositionally biased region" description="Basic residues" evidence="1">
    <location>
        <begin position="68"/>
        <end position="83"/>
    </location>
</feature>
<protein>
    <recommendedName>
        <fullName evidence="2">DUF6699 domain-containing protein</fullName>
    </recommendedName>
</protein>
<organism evidence="3 4">
    <name type="scientific">Armillaria ostoyae</name>
    <name type="common">Armillaria root rot fungus</name>
    <dbReference type="NCBI Taxonomy" id="47428"/>
    <lineage>
        <taxon>Eukaryota</taxon>
        <taxon>Fungi</taxon>
        <taxon>Dikarya</taxon>
        <taxon>Basidiomycota</taxon>
        <taxon>Agaricomycotina</taxon>
        <taxon>Agaricomycetes</taxon>
        <taxon>Agaricomycetidae</taxon>
        <taxon>Agaricales</taxon>
        <taxon>Marasmiineae</taxon>
        <taxon>Physalacriaceae</taxon>
        <taxon>Armillaria</taxon>
    </lineage>
</organism>
<dbReference type="AlphaFoldDB" id="A0A284RRN4"/>
<accession>A0A284RRN4</accession>
<dbReference type="STRING" id="47428.A0A284RRN4"/>
<proteinExistence type="predicted"/>